<protein>
    <submittedName>
        <fullName evidence="3">SDR family oxidoreductase</fullName>
    </submittedName>
</protein>
<dbReference type="PANTHER" id="PTHR24321:SF8">
    <property type="entry name" value="ESTRADIOL 17-BETA-DEHYDROGENASE 8-RELATED"/>
    <property type="match status" value="1"/>
</dbReference>
<gene>
    <name evidence="3" type="ORF">ENP34_07030</name>
</gene>
<dbReference type="NCBIfam" id="NF009466">
    <property type="entry name" value="PRK12826.1-2"/>
    <property type="match status" value="1"/>
</dbReference>
<dbReference type="FunFam" id="3.40.50.720:FF:000084">
    <property type="entry name" value="Short-chain dehydrogenase reductase"/>
    <property type="match status" value="1"/>
</dbReference>
<accession>A0A831X1E9</accession>
<evidence type="ECO:0000256" key="1">
    <source>
        <dbReference type="ARBA" id="ARBA00006484"/>
    </source>
</evidence>
<keyword evidence="2" id="KW-0560">Oxidoreductase</keyword>
<dbReference type="AlphaFoldDB" id="A0A831X1E9"/>
<dbReference type="InterPro" id="IPR002347">
    <property type="entry name" value="SDR_fam"/>
</dbReference>
<dbReference type="PANTHER" id="PTHR24321">
    <property type="entry name" value="DEHYDROGENASES, SHORT CHAIN"/>
    <property type="match status" value="1"/>
</dbReference>
<evidence type="ECO:0000313" key="3">
    <source>
        <dbReference type="EMBL" id="HEG91181.1"/>
    </source>
</evidence>
<organism evidence="3">
    <name type="scientific">Thermorudis peleae</name>
    <dbReference type="NCBI Taxonomy" id="1382356"/>
    <lineage>
        <taxon>Bacteria</taxon>
        <taxon>Pseudomonadati</taxon>
        <taxon>Thermomicrobiota</taxon>
        <taxon>Thermomicrobia</taxon>
        <taxon>Thermomicrobia incertae sedis</taxon>
        <taxon>Thermorudis</taxon>
    </lineage>
</organism>
<comment type="similarity">
    <text evidence="1">Belongs to the short-chain dehydrogenases/reductases (SDR) family.</text>
</comment>
<dbReference type="PRINTS" id="PR00081">
    <property type="entry name" value="GDHRDH"/>
</dbReference>
<proteinExistence type="inferred from homology"/>
<dbReference type="InterPro" id="IPR036291">
    <property type="entry name" value="NAD(P)-bd_dom_sf"/>
</dbReference>
<dbReference type="EMBL" id="DSIY01000167">
    <property type="protein sequence ID" value="HEG91181.1"/>
    <property type="molecule type" value="Genomic_DNA"/>
</dbReference>
<dbReference type="PRINTS" id="PR00080">
    <property type="entry name" value="SDRFAMILY"/>
</dbReference>
<evidence type="ECO:0000256" key="2">
    <source>
        <dbReference type="ARBA" id="ARBA00023002"/>
    </source>
</evidence>
<reference evidence="3" key="1">
    <citation type="journal article" date="2020" name="mSystems">
        <title>Genome- and Community-Level Interaction Insights into Carbon Utilization and Element Cycling Functions of Hydrothermarchaeota in Hydrothermal Sediment.</title>
        <authorList>
            <person name="Zhou Z."/>
            <person name="Liu Y."/>
            <person name="Xu W."/>
            <person name="Pan J."/>
            <person name="Luo Z.H."/>
            <person name="Li M."/>
        </authorList>
    </citation>
    <scope>NUCLEOTIDE SEQUENCE [LARGE SCALE GENOMIC DNA]</scope>
    <source>
        <strain evidence="3">SpSt-210</strain>
    </source>
</reference>
<name>A0A831X1E9_9BACT</name>
<comment type="caution">
    <text evidence="3">The sequence shown here is derived from an EMBL/GenBank/DDBJ whole genome shotgun (WGS) entry which is preliminary data.</text>
</comment>
<dbReference type="CDD" id="cd05233">
    <property type="entry name" value="SDR_c"/>
    <property type="match status" value="1"/>
</dbReference>
<dbReference type="InterPro" id="IPR020904">
    <property type="entry name" value="Sc_DH/Rdtase_CS"/>
</dbReference>
<dbReference type="Gene3D" id="3.40.50.720">
    <property type="entry name" value="NAD(P)-binding Rossmann-like Domain"/>
    <property type="match status" value="1"/>
</dbReference>
<dbReference type="PROSITE" id="PS00061">
    <property type="entry name" value="ADH_SHORT"/>
    <property type="match status" value="1"/>
</dbReference>
<dbReference type="SUPFAM" id="SSF51735">
    <property type="entry name" value="NAD(P)-binding Rossmann-fold domains"/>
    <property type="match status" value="1"/>
</dbReference>
<dbReference type="Pfam" id="PF13561">
    <property type="entry name" value="adh_short_C2"/>
    <property type="match status" value="1"/>
</dbReference>
<dbReference type="GO" id="GO:0016491">
    <property type="term" value="F:oxidoreductase activity"/>
    <property type="evidence" value="ECO:0007669"/>
    <property type="project" value="UniProtKB-KW"/>
</dbReference>
<sequence>MHRLPGKRAIVTGAGRGIGKAIARKFLEEGARVLICDIVPERVTHAVSELSPLGQIEGLAGDVTDPAFCQALVARAGERFGGLDVLVNNAGIGWFEPFLEHSLETWDRTLQVNLTAVFVLGQLAARLMAEQGTGGAIVNIASTNGHVGERGLAAYNASKAGVVLLTKTMAIELAPFNIRANCVSPGFILTELAREAGAEEAFIREYTKKIPLGRYGRPEEVANLVAFLASDEASFITGESVIIDGGQLAEE</sequence>
<dbReference type="NCBIfam" id="NF005559">
    <property type="entry name" value="PRK07231.1"/>
    <property type="match status" value="1"/>
</dbReference>